<dbReference type="EMBL" id="CACVKT020008449">
    <property type="protein sequence ID" value="CAC5415590.1"/>
    <property type="molecule type" value="Genomic_DNA"/>
</dbReference>
<dbReference type="PROSITE" id="PS50143">
    <property type="entry name" value="BIR_REPEAT_2"/>
    <property type="match status" value="1"/>
</dbReference>
<dbReference type="Gene3D" id="1.10.1170.10">
    <property type="entry name" value="Inhibitor Of Apoptosis Protein (2mihbC-IAP-1), Chain A"/>
    <property type="match status" value="2"/>
</dbReference>
<dbReference type="PANTHER" id="PTHR10044">
    <property type="entry name" value="INHIBITOR OF APOPTOSIS"/>
    <property type="match status" value="1"/>
</dbReference>
<protein>
    <submittedName>
        <fullName evidence="1">BIRC7_8</fullName>
    </submittedName>
</protein>
<accession>A0A6J8E542</accession>
<gene>
    <name evidence="1" type="ORF">MCOR_48278</name>
</gene>
<dbReference type="Pfam" id="PF00653">
    <property type="entry name" value="BIR"/>
    <property type="match status" value="1"/>
</dbReference>
<dbReference type="AlphaFoldDB" id="A0A6J8E542"/>
<sequence>MSDAGFYFAEFGEGGRCFYCGNILTNIHQHQVPLVSHASRYPTCNYARSYFTDEEITKAIAEFKDEKSKIAKVVKEKFQDFDTRIKSFESYESKNGQTDIDIYSVAEAGFVRFYGIPADQSPWSMHASLSPTCAYVIKEKGEDFIKDLQTAKEQTLNSDYTVITFIRKTCDTQCGTKRREWPKNLFGHGD</sequence>
<dbReference type="Proteomes" id="UP000507470">
    <property type="component" value="Unassembled WGS sequence"/>
</dbReference>
<dbReference type="PANTHER" id="PTHR10044:SF139">
    <property type="entry name" value="DEATH-ASSOCIATED INHIBITOR OF APOPTOSIS 2"/>
    <property type="match status" value="1"/>
</dbReference>
<organism evidence="1 2">
    <name type="scientific">Mytilus coruscus</name>
    <name type="common">Sea mussel</name>
    <dbReference type="NCBI Taxonomy" id="42192"/>
    <lineage>
        <taxon>Eukaryota</taxon>
        <taxon>Metazoa</taxon>
        <taxon>Spiralia</taxon>
        <taxon>Lophotrochozoa</taxon>
        <taxon>Mollusca</taxon>
        <taxon>Bivalvia</taxon>
        <taxon>Autobranchia</taxon>
        <taxon>Pteriomorphia</taxon>
        <taxon>Mytilida</taxon>
        <taxon>Mytiloidea</taxon>
        <taxon>Mytilidae</taxon>
        <taxon>Mytilinae</taxon>
        <taxon>Mytilus</taxon>
    </lineage>
</organism>
<dbReference type="InterPro" id="IPR001370">
    <property type="entry name" value="BIR_rpt"/>
</dbReference>
<dbReference type="GO" id="GO:0005634">
    <property type="term" value="C:nucleus"/>
    <property type="evidence" value="ECO:0007669"/>
    <property type="project" value="TreeGrafter"/>
</dbReference>
<evidence type="ECO:0000313" key="2">
    <source>
        <dbReference type="Proteomes" id="UP000507470"/>
    </source>
</evidence>
<proteinExistence type="predicted"/>
<name>A0A6J8E542_MYTCO</name>
<dbReference type="GO" id="GO:0051726">
    <property type="term" value="P:regulation of cell cycle"/>
    <property type="evidence" value="ECO:0007669"/>
    <property type="project" value="TreeGrafter"/>
</dbReference>
<dbReference type="SUPFAM" id="SSF57924">
    <property type="entry name" value="Inhibitor of apoptosis (IAP) repeat"/>
    <property type="match status" value="2"/>
</dbReference>
<dbReference type="InterPro" id="IPR050784">
    <property type="entry name" value="IAP"/>
</dbReference>
<keyword evidence="2" id="KW-1185">Reference proteome</keyword>
<dbReference type="OrthoDB" id="6616098at2759"/>
<evidence type="ECO:0000313" key="1">
    <source>
        <dbReference type="EMBL" id="CAC5415590.1"/>
    </source>
</evidence>
<reference evidence="1 2" key="1">
    <citation type="submission" date="2020-06" db="EMBL/GenBank/DDBJ databases">
        <authorList>
            <person name="Li R."/>
            <person name="Bekaert M."/>
        </authorList>
    </citation>
    <scope>NUCLEOTIDE SEQUENCE [LARGE SCALE GENOMIC DNA]</scope>
    <source>
        <strain evidence="2">wild</strain>
    </source>
</reference>
<dbReference type="GO" id="GO:0005737">
    <property type="term" value="C:cytoplasm"/>
    <property type="evidence" value="ECO:0007669"/>
    <property type="project" value="TreeGrafter"/>
</dbReference>